<keyword evidence="8 10" id="KW-1133">Transmembrane helix</keyword>
<evidence type="ECO:0000256" key="2">
    <source>
        <dbReference type="ARBA" id="ARBA00004370"/>
    </source>
</evidence>
<dbReference type="SUPFAM" id="SSF55874">
    <property type="entry name" value="ATPase domain of HSP90 chaperone/DNA topoisomerase II/histidine kinase"/>
    <property type="match status" value="1"/>
</dbReference>
<dbReference type="AlphaFoldDB" id="A0A7G9TCZ0"/>
<dbReference type="GeneID" id="81469426"/>
<proteinExistence type="predicted"/>
<dbReference type="Pfam" id="PF00672">
    <property type="entry name" value="HAMP"/>
    <property type="match status" value="1"/>
</dbReference>
<reference evidence="13 14" key="1">
    <citation type="submission" date="2020-08" db="EMBL/GenBank/DDBJ databases">
        <title>Streptomycin Non-resistant strain, P. mexicana.</title>
        <authorList>
            <person name="Ganesh-Kumar S."/>
            <person name="Zhe T."/>
            <person name="Yu Z."/>
            <person name="Min Y."/>
        </authorList>
    </citation>
    <scope>NUCLEOTIDE SEQUENCE [LARGE SCALE GENOMIC DNA]</scope>
    <source>
        <strain evidence="13 14">GTZY2</strain>
    </source>
</reference>
<dbReference type="Gene3D" id="1.10.287.130">
    <property type="match status" value="1"/>
</dbReference>
<evidence type="ECO:0000313" key="13">
    <source>
        <dbReference type="EMBL" id="QNN77965.1"/>
    </source>
</evidence>
<keyword evidence="5" id="KW-0808">Transferase</keyword>
<keyword evidence="9" id="KW-0902">Two-component regulatory system</keyword>
<dbReference type="RefSeq" id="WP_187573445.1">
    <property type="nucleotide sequence ID" value="NZ_CP060731.1"/>
</dbReference>
<dbReference type="PANTHER" id="PTHR45436">
    <property type="entry name" value="SENSOR HISTIDINE KINASE YKOH"/>
    <property type="match status" value="1"/>
</dbReference>
<evidence type="ECO:0000256" key="5">
    <source>
        <dbReference type="ARBA" id="ARBA00022679"/>
    </source>
</evidence>
<dbReference type="InterPro" id="IPR050428">
    <property type="entry name" value="TCS_sensor_his_kinase"/>
</dbReference>
<dbReference type="PROSITE" id="PS50885">
    <property type="entry name" value="HAMP"/>
    <property type="match status" value="1"/>
</dbReference>
<dbReference type="InterPro" id="IPR036097">
    <property type="entry name" value="HisK_dim/P_sf"/>
</dbReference>
<evidence type="ECO:0000256" key="4">
    <source>
        <dbReference type="ARBA" id="ARBA00022553"/>
    </source>
</evidence>
<dbReference type="EC" id="2.7.13.3" evidence="3"/>
<name>A0A7G9TCZ0_PSEMX</name>
<dbReference type="InterPro" id="IPR036890">
    <property type="entry name" value="HATPase_C_sf"/>
</dbReference>
<evidence type="ECO:0000313" key="14">
    <source>
        <dbReference type="Proteomes" id="UP000515838"/>
    </source>
</evidence>
<dbReference type="SUPFAM" id="SSF47384">
    <property type="entry name" value="Homodimeric domain of signal transducing histidine kinase"/>
    <property type="match status" value="1"/>
</dbReference>
<accession>A0A7G9TCZ0</accession>
<keyword evidence="7 13" id="KW-0418">Kinase</keyword>
<dbReference type="InterPro" id="IPR005467">
    <property type="entry name" value="His_kinase_dom"/>
</dbReference>
<evidence type="ECO:0000256" key="10">
    <source>
        <dbReference type="SAM" id="Phobius"/>
    </source>
</evidence>
<keyword evidence="6 10" id="KW-0812">Transmembrane</keyword>
<feature type="domain" description="HAMP" evidence="12">
    <location>
        <begin position="166"/>
        <end position="219"/>
    </location>
</feature>
<dbReference type="Gene3D" id="3.30.565.10">
    <property type="entry name" value="Histidine kinase-like ATPase, C-terminal domain"/>
    <property type="match status" value="1"/>
</dbReference>
<feature type="transmembrane region" description="Helical" evidence="10">
    <location>
        <begin position="145"/>
        <end position="165"/>
    </location>
</feature>
<keyword evidence="4" id="KW-0597">Phosphoprotein</keyword>
<evidence type="ECO:0000256" key="3">
    <source>
        <dbReference type="ARBA" id="ARBA00012438"/>
    </source>
</evidence>
<evidence type="ECO:0000256" key="9">
    <source>
        <dbReference type="ARBA" id="ARBA00023012"/>
    </source>
</evidence>
<organism evidence="13 14">
    <name type="scientific">Pseudoxanthomonas mexicana</name>
    <dbReference type="NCBI Taxonomy" id="128785"/>
    <lineage>
        <taxon>Bacteria</taxon>
        <taxon>Pseudomonadati</taxon>
        <taxon>Pseudomonadota</taxon>
        <taxon>Gammaproteobacteria</taxon>
        <taxon>Lysobacterales</taxon>
        <taxon>Lysobacteraceae</taxon>
        <taxon>Pseudoxanthomonas</taxon>
    </lineage>
</organism>
<dbReference type="Proteomes" id="UP000515838">
    <property type="component" value="Chromosome"/>
</dbReference>
<evidence type="ECO:0000256" key="6">
    <source>
        <dbReference type="ARBA" id="ARBA00022692"/>
    </source>
</evidence>
<gene>
    <name evidence="13" type="ORF">IAE60_00525</name>
</gene>
<dbReference type="PANTHER" id="PTHR45436:SF16">
    <property type="entry name" value="HISTIDINE KINASE"/>
    <property type="match status" value="1"/>
</dbReference>
<dbReference type="InterPro" id="IPR003594">
    <property type="entry name" value="HATPase_dom"/>
</dbReference>
<evidence type="ECO:0000256" key="7">
    <source>
        <dbReference type="ARBA" id="ARBA00022777"/>
    </source>
</evidence>
<evidence type="ECO:0000256" key="8">
    <source>
        <dbReference type="ARBA" id="ARBA00022989"/>
    </source>
</evidence>
<dbReference type="Gene3D" id="6.10.340.10">
    <property type="match status" value="1"/>
</dbReference>
<dbReference type="CDD" id="cd00082">
    <property type="entry name" value="HisKA"/>
    <property type="match status" value="1"/>
</dbReference>
<keyword evidence="10" id="KW-0472">Membrane</keyword>
<evidence type="ECO:0000259" key="12">
    <source>
        <dbReference type="PROSITE" id="PS50885"/>
    </source>
</evidence>
<feature type="domain" description="Histidine kinase" evidence="11">
    <location>
        <begin position="227"/>
        <end position="426"/>
    </location>
</feature>
<sequence>MSACPLPRRRLRSRLMLVFAGFTLLLAMLFGLYALLFVYTVEDRLFDTLLEREAAAQQAHYAAHGRWSPPRNGFMDVVERTDALPDGIGDVLGEEPARREFAGTQGRHYHLRALDPPAPAPRAWLVAEVGGLLAVRPMRSEMLQLLAWTGAIAVVLALLVGGWLARRTTAPLSRLAAAVGDATPERLPPHFATGFPDDEVGLLARRLDDLIARIRAFVEREREFTRDASHELRTPLTVIRAASERLSADPGLGADARASVDHIGQSAAHLEQTITLLLALAREQESPAAVPDTIVLPLLERVVVEQSPWLEGKPVEVSVNVATDLGSTLPAPVLQVLLANLVGNAFAHTRAGRIAITGDGDALRIANPGGAVGEHDFAPFAKGEESTGFGLGLSIVRRLCERHAIDLRFEQEEDGTVAYLPLRKGAGLSPASRTPSALLAGD</sequence>
<comment type="catalytic activity">
    <reaction evidence="1">
        <text>ATP + protein L-histidine = ADP + protein N-phospho-L-histidine.</text>
        <dbReference type="EC" id="2.7.13.3"/>
    </reaction>
</comment>
<dbReference type="PROSITE" id="PS50109">
    <property type="entry name" value="HIS_KIN"/>
    <property type="match status" value="1"/>
</dbReference>
<protein>
    <recommendedName>
        <fullName evidence="3">histidine kinase</fullName>
        <ecNumber evidence="3">2.7.13.3</ecNumber>
    </recommendedName>
</protein>
<dbReference type="InterPro" id="IPR003660">
    <property type="entry name" value="HAMP_dom"/>
</dbReference>
<dbReference type="Pfam" id="PF02518">
    <property type="entry name" value="HATPase_c"/>
    <property type="match status" value="1"/>
</dbReference>
<comment type="subcellular location">
    <subcellularLocation>
        <location evidence="2">Membrane</location>
    </subcellularLocation>
</comment>
<dbReference type="SMART" id="SM00387">
    <property type="entry name" value="HATPase_c"/>
    <property type="match status" value="1"/>
</dbReference>
<dbReference type="EMBL" id="CP060731">
    <property type="protein sequence ID" value="QNN77965.1"/>
    <property type="molecule type" value="Genomic_DNA"/>
</dbReference>
<dbReference type="InterPro" id="IPR003661">
    <property type="entry name" value="HisK_dim/P_dom"/>
</dbReference>
<dbReference type="GO" id="GO:0005886">
    <property type="term" value="C:plasma membrane"/>
    <property type="evidence" value="ECO:0007669"/>
    <property type="project" value="TreeGrafter"/>
</dbReference>
<evidence type="ECO:0000259" key="11">
    <source>
        <dbReference type="PROSITE" id="PS50109"/>
    </source>
</evidence>
<evidence type="ECO:0000256" key="1">
    <source>
        <dbReference type="ARBA" id="ARBA00000085"/>
    </source>
</evidence>
<dbReference type="Pfam" id="PF00512">
    <property type="entry name" value="HisKA"/>
    <property type="match status" value="1"/>
</dbReference>
<feature type="transmembrane region" description="Helical" evidence="10">
    <location>
        <begin position="15"/>
        <end position="39"/>
    </location>
</feature>
<dbReference type="SMART" id="SM00388">
    <property type="entry name" value="HisKA"/>
    <property type="match status" value="1"/>
</dbReference>
<dbReference type="SMART" id="SM00304">
    <property type="entry name" value="HAMP"/>
    <property type="match status" value="1"/>
</dbReference>
<dbReference type="GO" id="GO:0000155">
    <property type="term" value="F:phosphorelay sensor kinase activity"/>
    <property type="evidence" value="ECO:0007669"/>
    <property type="project" value="InterPro"/>
</dbReference>